<proteinExistence type="predicted"/>
<organism evidence="1 2">
    <name type="scientific">Sclerotinia sclerotiorum (strain ATCC 18683 / 1980 / Ss-1)</name>
    <name type="common">White mold</name>
    <name type="synonym">Whetzelinia sclerotiorum</name>
    <dbReference type="NCBI Taxonomy" id="665079"/>
    <lineage>
        <taxon>Eukaryota</taxon>
        <taxon>Fungi</taxon>
        <taxon>Dikarya</taxon>
        <taxon>Ascomycota</taxon>
        <taxon>Pezizomycotina</taxon>
        <taxon>Leotiomycetes</taxon>
        <taxon>Helotiales</taxon>
        <taxon>Sclerotiniaceae</taxon>
        <taxon>Sclerotinia</taxon>
    </lineage>
</organism>
<accession>A7EMX1</accession>
<gene>
    <name evidence="1" type="ORF">SS1G_06670</name>
</gene>
<name>A7EMX1_SCLS1</name>
<reference evidence="2" key="1">
    <citation type="journal article" date="2011" name="PLoS Genet.">
        <title>Genomic analysis of the necrotrophic fungal pathogens Sclerotinia sclerotiorum and Botrytis cinerea.</title>
        <authorList>
            <person name="Amselem J."/>
            <person name="Cuomo C.A."/>
            <person name="van Kan J.A."/>
            <person name="Viaud M."/>
            <person name="Benito E.P."/>
            <person name="Couloux A."/>
            <person name="Coutinho P.M."/>
            <person name="de Vries R.P."/>
            <person name="Dyer P.S."/>
            <person name="Fillinger S."/>
            <person name="Fournier E."/>
            <person name="Gout L."/>
            <person name="Hahn M."/>
            <person name="Kohn L."/>
            <person name="Lapalu N."/>
            <person name="Plummer K.M."/>
            <person name="Pradier J.M."/>
            <person name="Quevillon E."/>
            <person name="Sharon A."/>
            <person name="Simon A."/>
            <person name="ten Have A."/>
            <person name="Tudzynski B."/>
            <person name="Tudzynski P."/>
            <person name="Wincker P."/>
            <person name="Andrew M."/>
            <person name="Anthouard V."/>
            <person name="Beever R.E."/>
            <person name="Beffa R."/>
            <person name="Benoit I."/>
            <person name="Bouzid O."/>
            <person name="Brault B."/>
            <person name="Chen Z."/>
            <person name="Choquer M."/>
            <person name="Collemare J."/>
            <person name="Cotton P."/>
            <person name="Danchin E.G."/>
            <person name="Da Silva C."/>
            <person name="Gautier A."/>
            <person name="Giraud C."/>
            <person name="Giraud T."/>
            <person name="Gonzalez C."/>
            <person name="Grossetete S."/>
            <person name="Guldener U."/>
            <person name="Henrissat B."/>
            <person name="Howlett B.J."/>
            <person name="Kodira C."/>
            <person name="Kretschmer M."/>
            <person name="Lappartient A."/>
            <person name="Leroch M."/>
            <person name="Levis C."/>
            <person name="Mauceli E."/>
            <person name="Neuveglise C."/>
            <person name="Oeser B."/>
            <person name="Pearson M."/>
            <person name="Poulain J."/>
            <person name="Poussereau N."/>
            <person name="Quesneville H."/>
            <person name="Rascle C."/>
            <person name="Schumacher J."/>
            <person name="Segurens B."/>
            <person name="Sexton A."/>
            <person name="Silva E."/>
            <person name="Sirven C."/>
            <person name="Soanes D.M."/>
            <person name="Talbot N.J."/>
            <person name="Templeton M."/>
            <person name="Yandava C."/>
            <person name="Yarden O."/>
            <person name="Zeng Q."/>
            <person name="Rollins J.A."/>
            <person name="Lebrun M.H."/>
            <person name="Dickman M."/>
        </authorList>
    </citation>
    <scope>NUCLEOTIDE SEQUENCE [LARGE SCALE GENOMIC DNA]</scope>
    <source>
        <strain evidence="2">ATCC 18683 / 1980 / Ss-1</strain>
    </source>
</reference>
<dbReference type="RefSeq" id="XP_001592429.1">
    <property type="nucleotide sequence ID" value="XM_001592379.1"/>
</dbReference>
<dbReference type="KEGG" id="ssl:SS1G_06670"/>
<evidence type="ECO:0000313" key="2">
    <source>
        <dbReference type="Proteomes" id="UP000001312"/>
    </source>
</evidence>
<evidence type="ECO:0000313" key="1">
    <source>
        <dbReference type="EMBL" id="EDO04187.1"/>
    </source>
</evidence>
<dbReference type="InParanoid" id="A7EMX1"/>
<protein>
    <submittedName>
        <fullName evidence="1">Uncharacterized protein</fullName>
    </submittedName>
</protein>
<sequence>MPINKLIKDSGISDWLELLKDFFCLELLKTKTGVSREIFDIASKHSQEGHCSGQID</sequence>
<dbReference type="GeneID" id="5488719"/>
<dbReference type="Proteomes" id="UP000001312">
    <property type="component" value="Unassembled WGS sequence"/>
</dbReference>
<dbReference type="EMBL" id="CH476628">
    <property type="protein sequence ID" value="EDO04187.1"/>
    <property type="molecule type" value="Genomic_DNA"/>
</dbReference>
<dbReference type="AlphaFoldDB" id="A7EMX1"/>
<keyword evidence="2" id="KW-1185">Reference proteome</keyword>